<dbReference type="AlphaFoldDB" id="A0A242MQE5"/>
<evidence type="ECO:0008006" key="4">
    <source>
        <dbReference type="Google" id="ProtNLM"/>
    </source>
</evidence>
<evidence type="ECO:0000313" key="2">
    <source>
        <dbReference type="EMBL" id="OTP72984.1"/>
    </source>
</evidence>
<keyword evidence="1" id="KW-1133">Transmembrane helix</keyword>
<keyword evidence="1" id="KW-0472">Membrane</keyword>
<gene>
    <name evidence="2" type="ORF">PAMC26577_19315</name>
</gene>
<dbReference type="Proteomes" id="UP000195221">
    <property type="component" value="Unassembled WGS sequence"/>
</dbReference>
<keyword evidence="1" id="KW-0812">Transmembrane</keyword>
<sequence>MRAAIRHHVADCCNPRFNTLFDRGFMEDITLSQCLRGAWRDAALSVRRMPTLFLLAFVLVLGTGIAGYQEQISAPPSASPLSSMTDGSAVHGAALGHSLTSLGLAFLQSLVIAVLAVQVIRFSMTLHAKPGASGVEAQPKRLWDAGFRRYFLLCIALVAAYVGATIVVVIAWILMRLAGLSSGTSMAATATLAILALCGMSYVSARLALLFPHTAAGGRLAWRAAWEDSRGHFWAIASTAVVAILPIVAIATVFTVVTEMLATAASTDSLTVGLLVVQSIVTLFYTATTATCSVWLYKKFGAVLKAQP</sequence>
<proteinExistence type="predicted"/>
<feature type="transmembrane region" description="Helical" evidence="1">
    <location>
        <begin position="186"/>
        <end position="211"/>
    </location>
</feature>
<evidence type="ECO:0000313" key="3">
    <source>
        <dbReference type="Proteomes" id="UP000195221"/>
    </source>
</evidence>
<feature type="transmembrane region" description="Helical" evidence="1">
    <location>
        <begin position="150"/>
        <end position="174"/>
    </location>
</feature>
<reference evidence="2 3" key="1">
    <citation type="submission" date="2017-03" db="EMBL/GenBank/DDBJ databases">
        <title>Genome analysis of strain PAMC 26577.</title>
        <authorList>
            <person name="Oh H.-M."/>
            <person name="Yang J.-A."/>
        </authorList>
    </citation>
    <scope>NUCLEOTIDE SEQUENCE [LARGE SCALE GENOMIC DNA]</scope>
    <source>
        <strain evidence="2 3">PAMC 26577</strain>
    </source>
</reference>
<feature type="transmembrane region" description="Helical" evidence="1">
    <location>
        <begin position="232"/>
        <end position="254"/>
    </location>
</feature>
<protein>
    <recommendedName>
        <fullName evidence="4">Glycerophosphoryl diester phosphodiesterase membrane domain-containing protein</fullName>
    </recommendedName>
</protein>
<comment type="caution">
    <text evidence="2">The sequence shown here is derived from an EMBL/GenBank/DDBJ whole genome shotgun (WGS) entry which is preliminary data.</text>
</comment>
<accession>A0A242MQE5</accession>
<feature type="transmembrane region" description="Helical" evidence="1">
    <location>
        <begin position="274"/>
        <end position="297"/>
    </location>
</feature>
<organism evidence="2 3">
    <name type="scientific">Caballeronia sordidicola</name>
    <name type="common">Burkholderia sordidicola</name>
    <dbReference type="NCBI Taxonomy" id="196367"/>
    <lineage>
        <taxon>Bacteria</taxon>
        <taxon>Pseudomonadati</taxon>
        <taxon>Pseudomonadota</taxon>
        <taxon>Betaproteobacteria</taxon>
        <taxon>Burkholderiales</taxon>
        <taxon>Burkholderiaceae</taxon>
        <taxon>Caballeronia</taxon>
    </lineage>
</organism>
<dbReference type="EMBL" id="NBTZ01000080">
    <property type="protein sequence ID" value="OTP72984.1"/>
    <property type="molecule type" value="Genomic_DNA"/>
</dbReference>
<feature type="transmembrane region" description="Helical" evidence="1">
    <location>
        <begin position="52"/>
        <end position="69"/>
    </location>
</feature>
<dbReference type="RefSeq" id="WP_062169291.1">
    <property type="nucleotide sequence ID" value="NZ_MSRG01000051.1"/>
</dbReference>
<name>A0A242MQE5_CABSO</name>
<feature type="transmembrane region" description="Helical" evidence="1">
    <location>
        <begin position="89"/>
        <end position="117"/>
    </location>
</feature>
<evidence type="ECO:0000256" key="1">
    <source>
        <dbReference type="SAM" id="Phobius"/>
    </source>
</evidence>